<accession>A0ABY7WW55</accession>
<gene>
    <name evidence="2" type="ORF">PQ472_09730</name>
    <name evidence="3" type="ORF">PQ472_11935</name>
</gene>
<proteinExistence type="predicted"/>
<organism evidence="2 4">
    <name type="scientific">Lacticaseibacillus pabuli</name>
    <dbReference type="NCBI Taxonomy" id="3025672"/>
    <lineage>
        <taxon>Bacteria</taxon>
        <taxon>Bacillati</taxon>
        <taxon>Bacillota</taxon>
        <taxon>Bacilli</taxon>
        <taxon>Lactobacillales</taxon>
        <taxon>Lactobacillaceae</taxon>
        <taxon>Lacticaseibacillus</taxon>
    </lineage>
</organism>
<dbReference type="Proteomes" id="UP001220377">
    <property type="component" value="Chromosome"/>
</dbReference>
<sequence>MNHTGQTRKSKVTKSLQQQYDQFVLDILTDIACPHCQNSSGLTQHGRYRRHLYYVGGFRGIIEVMRLHCHACTKTFVLLPPGIVPYKRYVLASILQAVHAAAAKSVYYAEYSLDLSARLIRRWCAHYSQWHKMLCQTHNISLRQEAKVAAIAYSQLRPSRRLMQVISAWTPAFHAL</sequence>
<dbReference type="RefSeq" id="WP_274259443.1">
    <property type="nucleotide sequence ID" value="NZ_CP117884.1"/>
</dbReference>
<keyword evidence="4" id="KW-1185">Reference proteome</keyword>
<feature type="domain" description="DUF6431" evidence="1">
    <location>
        <begin position="33"/>
        <end position="113"/>
    </location>
</feature>
<evidence type="ECO:0000313" key="3">
    <source>
        <dbReference type="EMBL" id="WDF82586.1"/>
    </source>
</evidence>
<dbReference type="EMBL" id="CP117884">
    <property type="protein sequence ID" value="WDF82165.1"/>
    <property type="molecule type" value="Genomic_DNA"/>
</dbReference>
<reference evidence="2 4" key="1">
    <citation type="submission" date="2023-02" db="EMBL/GenBank/DDBJ databases">
        <title>Genome sequence of Lacticaseibacillus sp. KACC 23028.</title>
        <authorList>
            <person name="Kim S."/>
            <person name="Heo J."/>
            <person name="Kwon S.-W."/>
        </authorList>
    </citation>
    <scope>NUCLEOTIDE SEQUENCE [LARGE SCALE GENOMIC DNA]</scope>
    <source>
        <strain evidence="2 4">KACC 23028</strain>
    </source>
</reference>
<dbReference type="Pfam" id="PF20020">
    <property type="entry name" value="DUF6431"/>
    <property type="match status" value="1"/>
</dbReference>
<name>A0ABY7WW55_9LACO</name>
<evidence type="ECO:0000313" key="4">
    <source>
        <dbReference type="Proteomes" id="UP001220377"/>
    </source>
</evidence>
<dbReference type="InterPro" id="IPR045536">
    <property type="entry name" value="DUF6431"/>
</dbReference>
<dbReference type="EMBL" id="CP117884">
    <property type="protein sequence ID" value="WDF82586.1"/>
    <property type="molecule type" value="Genomic_DNA"/>
</dbReference>
<evidence type="ECO:0000313" key="2">
    <source>
        <dbReference type="EMBL" id="WDF82165.1"/>
    </source>
</evidence>
<evidence type="ECO:0000259" key="1">
    <source>
        <dbReference type="Pfam" id="PF20020"/>
    </source>
</evidence>
<protein>
    <submittedName>
        <fullName evidence="2">DUF6431 domain-containing protein</fullName>
    </submittedName>
</protein>